<name>A0A392SWX9_9FABA</name>
<dbReference type="Proteomes" id="UP000265520">
    <property type="component" value="Unassembled WGS sequence"/>
</dbReference>
<evidence type="ECO:0000313" key="1">
    <source>
        <dbReference type="EMBL" id="MCI53323.1"/>
    </source>
</evidence>
<dbReference type="AlphaFoldDB" id="A0A392SWX9"/>
<proteinExistence type="predicted"/>
<accession>A0A392SWX9</accession>
<comment type="caution">
    <text evidence="1">The sequence shown here is derived from an EMBL/GenBank/DDBJ whole genome shotgun (WGS) entry which is preliminary data.</text>
</comment>
<organism evidence="1 2">
    <name type="scientific">Trifolium medium</name>
    <dbReference type="NCBI Taxonomy" id="97028"/>
    <lineage>
        <taxon>Eukaryota</taxon>
        <taxon>Viridiplantae</taxon>
        <taxon>Streptophyta</taxon>
        <taxon>Embryophyta</taxon>
        <taxon>Tracheophyta</taxon>
        <taxon>Spermatophyta</taxon>
        <taxon>Magnoliopsida</taxon>
        <taxon>eudicotyledons</taxon>
        <taxon>Gunneridae</taxon>
        <taxon>Pentapetalae</taxon>
        <taxon>rosids</taxon>
        <taxon>fabids</taxon>
        <taxon>Fabales</taxon>
        <taxon>Fabaceae</taxon>
        <taxon>Papilionoideae</taxon>
        <taxon>50 kb inversion clade</taxon>
        <taxon>NPAAA clade</taxon>
        <taxon>Hologalegina</taxon>
        <taxon>IRL clade</taxon>
        <taxon>Trifolieae</taxon>
        <taxon>Trifolium</taxon>
    </lineage>
</organism>
<sequence length="40" mass="4558">TSYTSEAPYSSPYSSELLALQKLLTLQNFLHFRSSYTSEP</sequence>
<feature type="non-terminal residue" evidence="1">
    <location>
        <position position="1"/>
    </location>
</feature>
<reference evidence="1 2" key="1">
    <citation type="journal article" date="2018" name="Front. Plant Sci.">
        <title>Red Clover (Trifolium pratense) and Zigzag Clover (T. medium) - A Picture of Genomic Similarities and Differences.</title>
        <authorList>
            <person name="Dluhosova J."/>
            <person name="Istvanek J."/>
            <person name="Nedelnik J."/>
            <person name="Repkova J."/>
        </authorList>
    </citation>
    <scope>NUCLEOTIDE SEQUENCE [LARGE SCALE GENOMIC DNA]</scope>
    <source>
        <strain evidence="2">cv. 10/8</strain>
        <tissue evidence="1">Leaf</tissue>
    </source>
</reference>
<keyword evidence="2" id="KW-1185">Reference proteome</keyword>
<evidence type="ECO:0000313" key="2">
    <source>
        <dbReference type="Proteomes" id="UP000265520"/>
    </source>
</evidence>
<protein>
    <submittedName>
        <fullName evidence="1">Uncharacterized protein</fullName>
    </submittedName>
</protein>
<dbReference type="EMBL" id="LXQA010461495">
    <property type="protein sequence ID" value="MCI53323.1"/>
    <property type="molecule type" value="Genomic_DNA"/>
</dbReference>